<sequence>MNRQQQLLGLAARLKTAAEAKDWQALHLADRELASTLPRLAAAAAWTAAERSGLLALRAAHSEAYQHCALESLRLHKHLNDMQANMEGWIAYALNGENDLNGSKQ</sequence>
<dbReference type="Proteomes" id="UP000637423">
    <property type="component" value="Unassembled WGS sequence"/>
</dbReference>
<dbReference type="AlphaFoldDB" id="A0A916XHX9"/>
<comment type="caution">
    <text evidence="1">The sequence shown here is derived from an EMBL/GenBank/DDBJ whole genome shotgun (WGS) entry which is preliminary data.</text>
</comment>
<name>A0A916XHX9_9BURK</name>
<keyword evidence="2" id="KW-1185">Reference proteome</keyword>
<dbReference type="RefSeq" id="WP_188566121.1">
    <property type="nucleotide sequence ID" value="NZ_BMED01000002.1"/>
</dbReference>
<evidence type="ECO:0000313" key="1">
    <source>
        <dbReference type="EMBL" id="GGC74522.1"/>
    </source>
</evidence>
<reference evidence="1" key="2">
    <citation type="submission" date="2020-09" db="EMBL/GenBank/DDBJ databases">
        <authorList>
            <person name="Sun Q."/>
            <person name="Zhou Y."/>
        </authorList>
    </citation>
    <scope>NUCLEOTIDE SEQUENCE</scope>
    <source>
        <strain evidence="1">CGMCC 1.10998</strain>
    </source>
</reference>
<evidence type="ECO:0000313" key="2">
    <source>
        <dbReference type="Proteomes" id="UP000637423"/>
    </source>
</evidence>
<protein>
    <recommendedName>
        <fullName evidence="3">Flagellar protein FliT</fullName>
    </recommendedName>
</protein>
<organism evidence="1 2">
    <name type="scientific">Undibacterium terreum</name>
    <dbReference type="NCBI Taxonomy" id="1224302"/>
    <lineage>
        <taxon>Bacteria</taxon>
        <taxon>Pseudomonadati</taxon>
        <taxon>Pseudomonadota</taxon>
        <taxon>Betaproteobacteria</taxon>
        <taxon>Burkholderiales</taxon>
        <taxon>Oxalobacteraceae</taxon>
        <taxon>Undibacterium</taxon>
    </lineage>
</organism>
<gene>
    <name evidence="1" type="ORF">GCM10011396_22200</name>
</gene>
<evidence type="ECO:0008006" key="3">
    <source>
        <dbReference type="Google" id="ProtNLM"/>
    </source>
</evidence>
<dbReference type="EMBL" id="BMED01000002">
    <property type="protein sequence ID" value="GGC74522.1"/>
    <property type="molecule type" value="Genomic_DNA"/>
</dbReference>
<proteinExistence type="predicted"/>
<reference evidence="1" key="1">
    <citation type="journal article" date="2014" name="Int. J. Syst. Evol. Microbiol.">
        <title>Complete genome sequence of Corynebacterium casei LMG S-19264T (=DSM 44701T), isolated from a smear-ripened cheese.</title>
        <authorList>
            <consortium name="US DOE Joint Genome Institute (JGI-PGF)"/>
            <person name="Walter F."/>
            <person name="Albersmeier A."/>
            <person name="Kalinowski J."/>
            <person name="Ruckert C."/>
        </authorList>
    </citation>
    <scope>NUCLEOTIDE SEQUENCE</scope>
    <source>
        <strain evidence="1">CGMCC 1.10998</strain>
    </source>
</reference>
<accession>A0A916XHX9</accession>